<dbReference type="InterPro" id="IPR013915">
    <property type="entry name" value="Prp19_cc"/>
</dbReference>
<dbReference type="InterPro" id="IPR055340">
    <property type="entry name" value="RING-Ubox_PRP19"/>
</dbReference>
<feature type="repeat" description="WD" evidence="14">
    <location>
        <begin position="293"/>
        <end position="334"/>
    </location>
</feature>
<keyword evidence="13 15" id="KW-0539">Nucleus</keyword>
<dbReference type="Gene3D" id="3.30.40.10">
    <property type="entry name" value="Zinc/RING finger domain, C3HC4 (zinc finger)"/>
    <property type="match status" value="1"/>
</dbReference>
<dbReference type="GO" id="GO:0005737">
    <property type="term" value="C:cytoplasm"/>
    <property type="evidence" value="ECO:0007669"/>
    <property type="project" value="TreeGrafter"/>
</dbReference>
<dbReference type="SMART" id="SM00320">
    <property type="entry name" value="WD40"/>
    <property type="match status" value="6"/>
</dbReference>
<dbReference type="InParanoid" id="A0A165GM64"/>
<dbReference type="InterPro" id="IPR003613">
    <property type="entry name" value="Ubox_domain"/>
</dbReference>
<comment type="subunit">
    <text evidence="15">Homotetramer.</text>
</comment>
<evidence type="ECO:0000256" key="10">
    <source>
        <dbReference type="ARBA" id="ARBA00022786"/>
    </source>
</evidence>
<dbReference type="Proteomes" id="UP000076842">
    <property type="component" value="Unassembled WGS sequence"/>
</dbReference>
<dbReference type="InterPro" id="IPR036322">
    <property type="entry name" value="WD40_repeat_dom_sf"/>
</dbReference>
<dbReference type="PROSITE" id="PS50082">
    <property type="entry name" value="WD_REPEATS_2"/>
    <property type="match status" value="3"/>
</dbReference>
<protein>
    <recommendedName>
        <fullName evidence="15">Pre-mRNA-processing factor 19</fullName>
        <ecNumber evidence="15">2.3.2.27</ecNumber>
    </recommendedName>
</protein>
<proteinExistence type="inferred from homology"/>
<keyword evidence="4 14" id="KW-0853">WD repeat</keyword>
<evidence type="ECO:0000256" key="16">
    <source>
        <dbReference type="SAM" id="MobiDB-lite"/>
    </source>
</evidence>
<evidence type="ECO:0000313" key="18">
    <source>
        <dbReference type="EMBL" id="KZT58240.1"/>
    </source>
</evidence>
<dbReference type="PROSITE" id="PS50294">
    <property type="entry name" value="WD_REPEATS_REGION"/>
    <property type="match status" value="1"/>
</dbReference>
<dbReference type="InterPro" id="IPR015943">
    <property type="entry name" value="WD40/YVTN_repeat-like_dom_sf"/>
</dbReference>
<organism evidence="18 19">
    <name type="scientific">Calocera cornea HHB12733</name>
    <dbReference type="NCBI Taxonomy" id="1353952"/>
    <lineage>
        <taxon>Eukaryota</taxon>
        <taxon>Fungi</taxon>
        <taxon>Dikarya</taxon>
        <taxon>Basidiomycota</taxon>
        <taxon>Agaricomycotina</taxon>
        <taxon>Dacrymycetes</taxon>
        <taxon>Dacrymycetales</taxon>
        <taxon>Dacrymycetaceae</taxon>
        <taxon>Calocera</taxon>
    </lineage>
</organism>
<dbReference type="GO" id="GO:0006281">
    <property type="term" value="P:DNA repair"/>
    <property type="evidence" value="ECO:0007669"/>
    <property type="project" value="UniProtKB-KW"/>
</dbReference>
<evidence type="ECO:0000256" key="14">
    <source>
        <dbReference type="PROSITE-ProRule" id="PRU00221"/>
    </source>
</evidence>
<comment type="similarity">
    <text evidence="3 15">Belongs to the WD repeat PRP19 family.</text>
</comment>
<dbReference type="GO" id="GO:0071006">
    <property type="term" value="C:U2-type catalytic step 1 spliceosome"/>
    <property type="evidence" value="ECO:0007669"/>
    <property type="project" value="TreeGrafter"/>
</dbReference>
<comment type="subcellular location">
    <subcellularLocation>
        <location evidence="1 15">Nucleus</location>
    </subcellularLocation>
</comment>
<dbReference type="OrthoDB" id="687049at2759"/>
<dbReference type="InterPro" id="IPR013083">
    <property type="entry name" value="Znf_RING/FYVE/PHD"/>
</dbReference>
<keyword evidence="19" id="KW-1185">Reference proteome</keyword>
<dbReference type="GO" id="GO:0000974">
    <property type="term" value="C:Prp19 complex"/>
    <property type="evidence" value="ECO:0007669"/>
    <property type="project" value="UniProtKB-UniRule"/>
</dbReference>
<accession>A0A165GM64</accession>
<comment type="function">
    <text evidence="15">Ubiquitin-protein ligase which is mainly involved pre-mRNA splicing and DNA repair. Required for pre-mRNA splicing as component of the spliceosome.</text>
</comment>
<dbReference type="Gene3D" id="2.130.10.10">
    <property type="entry name" value="YVTN repeat-like/Quinoprotein amine dehydrogenase"/>
    <property type="match status" value="1"/>
</dbReference>
<dbReference type="GO" id="GO:0061630">
    <property type="term" value="F:ubiquitin protein ligase activity"/>
    <property type="evidence" value="ECO:0007669"/>
    <property type="project" value="UniProtKB-UniRule"/>
</dbReference>
<evidence type="ECO:0000256" key="1">
    <source>
        <dbReference type="ARBA" id="ARBA00004123"/>
    </source>
</evidence>
<feature type="region of interest" description="Disordered" evidence="16">
    <location>
        <begin position="185"/>
        <end position="205"/>
    </location>
</feature>
<dbReference type="PANTHER" id="PTHR43995:SF1">
    <property type="entry name" value="PRE-MRNA-PROCESSING FACTOR 19"/>
    <property type="match status" value="1"/>
</dbReference>
<keyword evidence="6 15" id="KW-0808">Transferase</keyword>
<keyword evidence="5 15" id="KW-0507">mRNA processing</keyword>
<dbReference type="Pfam" id="PF08606">
    <property type="entry name" value="Prp19"/>
    <property type="match status" value="1"/>
</dbReference>
<feature type="repeat" description="WD" evidence="14">
    <location>
        <begin position="247"/>
        <end position="282"/>
    </location>
</feature>
<keyword evidence="9 15" id="KW-0227">DNA damage</keyword>
<sequence>MSFFCAISGEPPQNPVVSPKTGLVYERRLIVAHLNQHGTEPSGDALNEDDLIPVKASPNAAPPRPPTLTSIPALLHTLQSEWDSLMLETASLRSQYLATRQELAHALYQGDAATRVVARLVRERDEAREALANVRAATGMTSAEPATEDGDVEMSQSAAPLEPEALPEDVQSAIDSAHASLSAARKKRKALPVPSPARLSNEPSTTFAAPGGTAFALLPSLSATAFVTGAEDGAVRVWDGGEILATLEGHKGPVTALESATTAAGEAYILSGSSDRSVRLWQGTAPYTLLAEETVHTGTITGLALHPSGSVLLTASEDGSFALLRLPSLALVSRSMPPSATAAHAGGYASLALHPDGVLLALGLASAGKIQIFDIRTRALAAEFDLPSGSSVPSLSFSENGYSLASCSAGSSEVVIWDLRKLVVQRTLAASTPVRSVAYDPQGVFVAAAGEGAVEAWAHKGWAKAWEGLVAEEGKVRWGAGGESVWVGGKSGVAEWAPEQ</sequence>
<dbReference type="EMBL" id="KV423953">
    <property type="protein sequence ID" value="KZT58240.1"/>
    <property type="molecule type" value="Genomic_DNA"/>
</dbReference>
<evidence type="ECO:0000313" key="19">
    <source>
        <dbReference type="Proteomes" id="UP000076842"/>
    </source>
</evidence>
<evidence type="ECO:0000256" key="11">
    <source>
        <dbReference type="ARBA" id="ARBA00023187"/>
    </source>
</evidence>
<keyword evidence="12 15" id="KW-0234">DNA repair</keyword>
<keyword evidence="11 15" id="KW-0508">mRNA splicing</keyword>
<evidence type="ECO:0000256" key="8">
    <source>
        <dbReference type="ARBA" id="ARBA00022737"/>
    </source>
</evidence>
<keyword evidence="10 15" id="KW-0833">Ubl conjugation pathway</keyword>
<dbReference type="STRING" id="1353952.A0A165GM64"/>
<evidence type="ECO:0000256" key="12">
    <source>
        <dbReference type="ARBA" id="ARBA00023204"/>
    </source>
</evidence>
<evidence type="ECO:0000256" key="15">
    <source>
        <dbReference type="RuleBase" id="RU367101"/>
    </source>
</evidence>
<evidence type="ECO:0000256" key="6">
    <source>
        <dbReference type="ARBA" id="ARBA00022679"/>
    </source>
</evidence>
<evidence type="ECO:0000256" key="3">
    <source>
        <dbReference type="ARBA" id="ARBA00006388"/>
    </source>
</evidence>
<evidence type="ECO:0000256" key="4">
    <source>
        <dbReference type="ARBA" id="ARBA00022574"/>
    </source>
</evidence>
<comment type="pathway">
    <text evidence="2 15">Protein modification; protein ubiquitination.</text>
</comment>
<dbReference type="EC" id="2.3.2.27" evidence="15"/>
<dbReference type="GO" id="GO:0070534">
    <property type="term" value="P:protein K63-linked ubiquitination"/>
    <property type="evidence" value="ECO:0007669"/>
    <property type="project" value="UniProtKB-UniRule"/>
</dbReference>
<feature type="repeat" description="WD" evidence="14">
    <location>
        <begin position="226"/>
        <end position="239"/>
    </location>
</feature>
<evidence type="ECO:0000256" key="5">
    <source>
        <dbReference type="ARBA" id="ARBA00022664"/>
    </source>
</evidence>
<dbReference type="SMART" id="SM00504">
    <property type="entry name" value="Ubox"/>
    <property type="match status" value="1"/>
</dbReference>
<dbReference type="SUPFAM" id="SSF57850">
    <property type="entry name" value="RING/U-box"/>
    <property type="match status" value="1"/>
</dbReference>
<dbReference type="FunCoup" id="A0A165GM64">
    <property type="interactions" value="628"/>
</dbReference>
<reference evidence="18 19" key="1">
    <citation type="journal article" date="2016" name="Mol. Biol. Evol.">
        <title>Comparative Genomics of Early-Diverging Mushroom-Forming Fungi Provides Insights into the Origins of Lignocellulose Decay Capabilities.</title>
        <authorList>
            <person name="Nagy L.G."/>
            <person name="Riley R."/>
            <person name="Tritt A."/>
            <person name="Adam C."/>
            <person name="Daum C."/>
            <person name="Floudas D."/>
            <person name="Sun H."/>
            <person name="Yadav J.S."/>
            <person name="Pangilinan J."/>
            <person name="Larsson K.H."/>
            <person name="Matsuura K."/>
            <person name="Barry K."/>
            <person name="Labutti K."/>
            <person name="Kuo R."/>
            <person name="Ohm R.A."/>
            <person name="Bhattacharya S.S."/>
            <person name="Shirouzu T."/>
            <person name="Yoshinaga Y."/>
            <person name="Martin F.M."/>
            <person name="Grigoriev I.V."/>
            <person name="Hibbett D.S."/>
        </authorList>
    </citation>
    <scope>NUCLEOTIDE SEQUENCE [LARGE SCALE GENOMIC DNA]</scope>
    <source>
        <strain evidence="18 19">HHB12733</strain>
    </source>
</reference>
<dbReference type="Pfam" id="PF00400">
    <property type="entry name" value="WD40"/>
    <property type="match status" value="2"/>
</dbReference>
<dbReference type="PROSITE" id="PS51698">
    <property type="entry name" value="U_BOX"/>
    <property type="match status" value="1"/>
</dbReference>
<evidence type="ECO:0000256" key="13">
    <source>
        <dbReference type="ARBA" id="ARBA00023242"/>
    </source>
</evidence>
<dbReference type="UniPathway" id="UPA00143"/>
<keyword evidence="7 15" id="KW-0747">Spliceosome</keyword>
<dbReference type="GO" id="GO:0000398">
    <property type="term" value="P:mRNA splicing, via spliceosome"/>
    <property type="evidence" value="ECO:0007669"/>
    <property type="project" value="InterPro"/>
</dbReference>
<dbReference type="CDD" id="cd16656">
    <property type="entry name" value="RING-Ubox_PRP19"/>
    <property type="match status" value="1"/>
</dbReference>
<feature type="region of interest" description="Disordered" evidence="16">
    <location>
        <begin position="133"/>
        <end position="165"/>
    </location>
</feature>
<evidence type="ECO:0000256" key="7">
    <source>
        <dbReference type="ARBA" id="ARBA00022728"/>
    </source>
</evidence>
<comment type="catalytic activity">
    <reaction evidence="15">
        <text>S-ubiquitinyl-[E2 ubiquitin-conjugating enzyme]-L-cysteine + [acceptor protein]-L-lysine = [E2 ubiquitin-conjugating enzyme]-L-cysteine + N(6)-ubiquitinyl-[acceptor protein]-L-lysine.</text>
        <dbReference type="EC" id="2.3.2.27"/>
    </reaction>
</comment>
<dbReference type="SUPFAM" id="SSF50978">
    <property type="entry name" value="WD40 repeat-like"/>
    <property type="match status" value="1"/>
</dbReference>
<dbReference type="InterPro" id="IPR001680">
    <property type="entry name" value="WD40_rpt"/>
</dbReference>
<evidence type="ECO:0000259" key="17">
    <source>
        <dbReference type="PROSITE" id="PS51698"/>
    </source>
</evidence>
<dbReference type="FunFam" id="3.30.40.10:FF:000027">
    <property type="entry name" value="Pre-mRNA-processing factor 19, putative"/>
    <property type="match status" value="1"/>
</dbReference>
<gene>
    <name evidence="18" type="ORF">CALCODRAFT_516913</name>
</gene>
<evidence type="ECO:0000256" key="9">
    <source>
        <dbReference type="ARBA" id="ARBA00022763"/>
    </source>
</evidence>
<feature type="domain" description="U-box" evidence="17">
    <location>
        <begin position="1"/>
        <end position="71"/>
    </location>
</feature>
<dbReference type="InterPro" id="IPR038959">
    <property type="entry name" value="Prp19"/>
</dbReference>
<dbReference type="PANTHER" id="PTHR43995">
    <property type="entry name" value="PRE-MRNA-PROCESSING FACTOR 19"/>
    <property type="match status" value="1"/>
</dbReference>
<dbReference type="AlphaFoldDB" id="A0A165GM64"/>
<keyword evidence="8" id="KW-0677">Repeat</keyword>
<name>A0A165GM64_9BASI</name>
<evidence type="ECO:0000256" key="2">
    <source>
        <dbReference type="ARBA" id="ARBA00004906"/>
    </source>
</evidence>